<gene>
    <name evidence="3" type="ORF">BSZ19_14495</name>
</gene>
<accession>A0A1Y2JSG4</accession>
<comment type="caution">
    <text evidence="3">The sequence shown here is derived from an EMBL/GenBank/DDBJ whole genome shotgun (WGS) entry which is preliminary data.</text>
</comment>
<organism evidence="3 4">
    <name type="scientific">Bradyrhizobium japonicum</name>
    <dbReference type="NCBI Taxonomy" id="375"/>
    <lineage>
        <taxon>Bacteria</taxon>
        <taxon>Pseudomonadati</taxon>
        <taxon>Pseudomonadota</taxon>
        <taxon>Alphaproteobacteria</taxon>
        <taxon>Hyphomicrobiales</taxon>
        <taxon>Nitrobacteraceae</taxon>
        <taxon>Bradyrhizobium</taxon>
    </lineage>
</organism>
<keyword evidence="1" id="KW-1133">Transmembrane helix</keyword>
<sequence>MSFRFITKSIHAYLIDYPVAILLVAAPFVLKLGQSGPVAMWLSVVVGVAALLLAALTNHPTGLVRVIPYWLHLWVDRAVGMVFVIAPFAFKFAGLDAGYYWILAAAVLLTTSVLNAPEEPTPTRLELGRRAAG</sequence>
<dbReference type="Proteomes" id="UP000193335">
    <property type="component" value="Unassembled WGS sequence"/>
</dbReference>
<protein>
    <recommendedName>
        <fullName evidence="2">SPW repeat-containing integral membrane domain-containing protein</fullName>
    </recommendedName>
</protein>
<evidence type="ECO:0000259" key="2">
    <source>
        <dbReference type="Pfam" id="PF03779"/>
    </source>
</evidence>
<keyword evidence="1" id="KW-0812">Transmembrane</keyword>
<dbReference type="RefSeq" id="WP_085400257.1">
    <property type="nucleotide sequence ID" value="NZ_NAFL01000238.1"/>
</dbReference>
<proteinExistence type="predicted"/>
<evidence type="ECO:0000313" key="4">
    <source>
        <dbReference type="Proteomes" id="UP000193335"/>
    </source>
</evidence>
<dbReference type="EMBL" id="NAFL01000238">
    <property type="protein sequence ID" value="OSJ33816.1"/>
    <property type="molecule type" value="Genomic_DNA"/>
</dbReference>
<keyword evidence="1" id="KW-0472">Membrane</keyword>
<name>A0A1Y2JSG4_BRAJP</name>
<reference evidence="3 4" key="1">
    <citation type="submission" date="2017-03" db="EMBL/GenBank/DDBJ databases">
        <title>Whole genome sequences of fourteen strains of Bradyrhizobium canariense and one strain of Bradyrhizobium japonicum isolated from Lupinus (Papilionoideae: Genisteae) species in Algeria.</title>
        <authorList>
            <person name="Crovadore J."/>
            <person name="Chekireb D."/>
            <person name="Brachmann A."/>
            <person name="Chablais R."/>
            <person name="Cochard B."/>
            <person name="Lefort F."/>
        </authorList>
    </citation>
    <scope>NUCLEOTIDE SEQUENCE [LARGE SCALE GENOMIC DNA]</scope>
    <source>
        <strain evidence="3 4">UBMA197</strain>
    </source>
</reference>
<dbReference type="AlphaFoldDB" id="A0A1Y2JSG4"/>
<feature type="transmembrane region" description="Helical" evidence="1">
    <location>
        <begin position="12"/>
        <end position="32"/>
    </location>
</feature>
<feature type="domain" description="SPW repeat-containing integral membrane" evidence="2">
    <location>
        <begin position="15"/>
        <end position="109"/>
    </location>
</feature>
<evidence type="ECO:0000313" key="3">
    <source>
        <dbReference type="EMBL" id="OSJ33816.1"/>
    </source>
</evidence>
<evidence type="ECO:0000256" key="1">
    <source>
        <dbReference type="SAM" id="Phobius"/>
    </source>
</evidence>
<dbReference type="Pfam" id="PF03779">
    <property type="entry name" value="SPW"/>
    <property type="match status" value="1"/>
</dbReference>
<feature type="transmembrane region" description="Helical" evidence="1">
    <location>
        <begin position="38"/>
        <end position="57"/>
    </location>
</feature>
<dbReference type="InterPro" id="IPR005530">
    <property type="entry name" value="SPW"/>
</dbReference>
<feature type="transmembrane region" description="Helical" evidence="1">
    <location>
        <begin position="69"/>
        <end position="92"/>
    </location>
</feature>